<evidence type="ECO:0000259" key="1">
    <source>
        <dbReference type="PROSITE" id="PS50213"/>
    </source>
</evidence>
<proteinExistence type="predicted"/>
<dbReference type="PANTHER" id="PTHR37232">
    <property type="entry name" value="FASCICLIN DOMAIN PROTEIN"/>
    <property type="match status" value="1"/>
</dbReference>
<evidence type="ECO:0000313" key="2">
    <source>
        <dbReference type="EMBL" id="KAK7372467.1"/>
    </source>
</evidence>
<comment type="caution">
    <text evidence="2">The sequence shown here is derived from an EMBL/GenBank/DDBJ whole genome shotgun (WGS) entry which is preliminary data.</text>
</comment>
<reference evidence="2 3" key="1">
    <citation type="submission" date="2024-01" db="EMBL/GenBank/DDBJ databases">
        <title>The genomes of 5 underutilized Papilionoideae crops provide insights into root nodulation and disease resistanc.</title>
        <authorList>
            <person name="Jiang F."/>
        </authorList>
    </citation>
    <scope>NUCLEOTIDE SEQUENCE [LARGE SCALE GENOMIC DNA]</scope>
    <source>
        <strain evidence="2">JINMINGXINNONG_FW02</strain>
        <tissue evidence="2">Leaves</tissue>
    </source>
</reference>
<gene>
    <name evidence="2" type="ORF">VNO80_05847</name>
</gene>
<accession>A0AAN9RIG1</accession>
<sequence length="70" mass="7702">MMIDILSQDLALTVLVPSEEAFKRYLPVPPGLSAANVKLGELVNYDLLSEFPLNVSKDIDGMLVVNRIQS</sequence>
<organism evidence="2 3">
    <name type="scientific">Phaseolus coccineus</name>
    <name type="common">Scarlet runner bean</name>
    <name type="synonym">Phaseolus multiflorus</name>
    <dbReference type="NCBI Taxonomy" id="3886"/>
    <lineage>
        <taxon>Eukaryota</taxon>
        <taxon>Viridiplantae</taxon>
        <taxon>Streptophyta</taxon>
        <taxon>Embryophyta</taxon>
        <taxon>Tracheophyta</taxon>
        <taxon>Spermatophyta</taxon>
        <taxon>Magnoliopsida</taxon>
        <taxon>eudicotyledons</taxon>
        <taxon>Gunneridae</taxon>
        <taxon>Pentapetalae</taxon>
        <taxon>rosids</taxon>
        <taxon>fabids</taxon>
        <taxon>Fabales</taxon>
        <taxon>Fabaceae</taxon>
        <taxon>Papilionoideae</taxon>
        <taxon>50 kb inversion clade</taxon>
        <taxon>NPAAA clade</taxon>
        <taxon>indigoferoid/millettioid clade</taxon>
        <taxon>Phaseoleae</taxon>
        <taxon>Phaseolus</taxon>
    </lineage>
</organism>
<dbReference type="PROSITE" id="PS50213">
    <property type="entry name" value="FAS1"/>
    <property type="match status" value="1"/>
</dbReference>
<dbReference type="PANTHER" id="PTHR37232:SF2">
    <property type="entry name" value="FAS1 DOMAIN-CONTAINING PROTEIN"/>
    <property type="match status" value="1"/>
</dbReference>
<evidence type="ECO:0000313" key="3">
    <source>
        <dbReference type="Proteomes" id="UP001374584"/>
    </source>
</evidence>
<dbReference type="AlphaFoldDB" id="A0AAN9RIG1"/>
<dbReference type="Proteomes" id="UP001374584">
    <property type="component" value="Unassembled WGS sequence"/>
</dbReference>
<dbReference type="InterPro" id="IPR000782">
    <property type="entry name" value="FAS1_domain"/>
</dbReference>
<name>A0AAN9RIG1_PHACN</name>
<dbReference type="EMBL" id="JAYMYR010000003">
    <property type="protein sequence ID" value="KAK7372467.1"/>
    <property type="molecule type" value="Genomic_DNA"/>
</dbReference>
<protein>
    <recommendedName>
        <fullName evidence="1">FAS1 domain-containing protein</fullName>
    </recommendedName>
</protein>
<keyword evidence="3" id="KW-1185">Reference proteome</keyword>
<feature type="domain" description="FAS1" evidence="1">
    <location>
        <begin position="1"/>
        <end position="70"/>
    </location>
</feature>